<sequence>MPNEPTTTVRSDHTMWQCNHNTGLGQRCGEINEMTDDYCTNCGSKRGVNDSAMSNDSSTIGTLVRVDKEGRQYWKYDSPAPLQ</sequence>
<organism evidence="1 2">
    <name type="scientific">Fusarium sarcochroum</name>
    <dbReference type="NCBI Taxonomy" id="1208366"/>
    <lineage>
        <taxon>Eukaryota</taxon>
        <taxon>Fungi</taxon>
        <taxon>Dikarya</taxon>
        <taxon>Ascomycota</taxon>
        <taxon>Pezizomycotina</taxon>
        <taxon>Sordariomycetes</taxon>
        <taxon>Hypocreomycetidae</taxon>
        <taxon>Hypocreales</taxon>
        <taxon>Nectriaceae</taxon>
        <taxon>Fusarium</taxon>
        <taxon>Fusarium lateritium species complex</taxon>
    </lineage>
</organism>
<keyword evidence="2" id="KW-1185">Reference proteome</keyword>
<evidence type="ECO:0000313" key="1">
    <source>
        <dbReference type="EMBL" id="KAF4968697.1"/>
    </source>
</evidence>
<reference evidence="1" key="1">
    <citation type="journal article" date="2020" name="BMC Genomics">
        <title>Correction to: Identification and distribution of gene clusters required for synthesis of sphingolipid metabolism inhibitors in diverse species of the filamentous fungus Fusarium.</title>
        <authorList>
            <person name="Kim H.S."/>
            <person name="Lohmar J.M."/>
            <person name="Busman M."/>
            <person name="Brown D.W."/>
            <person name="Naumann T.A."/>
            <person name="Divon H.H."/>
            <person name="Lysoe E."/>
            <person name="Uhlig S."/>
            <person name="Proctor R.H."/>
        </authorList>
    </citation>
    <scope>NUCLEOTIDE SEQUENCE</scope>
    <source>
        <strain evidence="1">NRRL 20472</strain>
    </source>
</reference>
<dbReference type="EMBL" id="JABEXW010000190">
    <property type="protein sequence ID" value="KAF4968697.1"/>
    <property type="molecule type" value="Genomic_DNA"/>
</dbReference>
<dbReference type="OrthoDB" id="4988584at2759"/>
<dbReference type="Proteomes" id="UP000622797">
    <property type="component" value="Unassembled WGS sequence"/>
</dbReference>
<proteinExistence type="predicted"/>
<name>A0A8H4U2X2_9HYPO</name>
<comment type="caution">
    <text evidence="1">The sequence shown here is derived from an EMBL/GenBank/DDBJ whole genome shotgun (WGS) entry which is preliminary data.</text>
</comment>
<accession>A0A8H4U2X2</accession>
<gene>
    <name evidence="1" type="ORF">FSARC_3983</name>
</gene>
<protein>
    <submittedName>
        <fullName evidence="1">Uncharacterized protein</fullName>
    </submittedName>
</protein>
<evidence type="ECO:0000313" key="2">
    <source>
        <dbReference type="Proteomes" id="UP000622797"/>
    </source>
</evidence>
<reference evidence="1" key="2">
    <citation type="submission" date="2020-05" db="EMBL/GenBank/DDBJ databases">
        <authorList>
            <person name="Kim H.-S."/>
            <person name="Proctor R.H."/>
            <person name="Brown D.W."/>
        </authorList>
    </citation>
    <scope>NUCLEOTIDE SEQUENCE</scope>
    <source>
        <strain evidence="1">NRRL 20472</strain>
    </source>
</reference>
<dbReference type="AlphaFoldDB" id="A0A8H4U2X2"/>